<dbReference type="SMART" id="SM00495">
    <property type="entry name" value="ChtBD3"/>
    <property type="match status" value="1"/>
</dbReference>
<dbReference type="SUPFAM" id="SSF51055">
    <property type="entry name" value="Carbohydrate binding domain"/>
    <property type="match status" value="1"/>
</dbReference>
<evidence type="ECO:0000259" key="3">
    <source>
        <dbReference type="PROSITE" id="PS51762"/>
    </source>
</evidence>
<feature type="domain" description="GH16" evidence="3">
    <location>
        <begin position="18"/>
        <end position="282"/>
    </location>
</feature>
<keyword evidence="2" id="KW-0732">Signal</keyword>
<dbReference type="SUPFAM" id="SSF49899">
    <property type="entry name" value="Concanavalin A-like lectins/glucanases"/>
    <property type="match status" value="1"/>
</dbReference>
<evidence type="ECO:0000313" key="5">
    <source>
        <dbReference type="Proteomes" id="UP000192674"/>
    </source>
</evidence>
<dbReference type="GO" id="GO:0005975">
    <property type="term" value="P:carbohydrate metabolic process"/>
    <property type="evidence" value="ECO:0007669"/>
    <property type="project" value="InterPro"/>
</dbReference>
<organism evidence="4 5">
    <name type="scientific">Kibdelosporangium aridum</name>
    <dbReference type="NCBI Taxonomy" id="2030"/>
    <lineage>
        <taxon>Bacteria</taxon>
        <taxon>Bacillati</taxon>
        <taxon>Actinomycetota</taxon>
        <taxon>Actinomycetes</taxon>
        <taxon>Pseudonocardiales</taxon>
        <taxon>Pseudonocardiaceae</taxon>
        <taxon>Kibdelosporangium</taxon>
    </lineage>
</organism>
<dbReference type="GO" id="GO:0030246">
    <property type="term" value="F:carbohydrate binding"/>
    <property type="evidence" value="ECO:0007669"/>
    <property type="project" value="InterPro"/>
</dbReference>
<dbReference type="RefSeq" id="WP_084429340.1">
    <property type="nucleotide sequence ID" value="NZ_FWXV01000004.1"/>
</dbReference>
<name>A0A1W2EW18_KIBAR</name>
<dbReference type="GO" id="GO:0005576">
    <property type="term" value="C:extracellular region"/>
    <property type="evidence" value="ECO:0007669"/>
    <property type="project" value="InterPro"/>
</dbReference>
<dbReference type="PROSITE" id="PS51762">
    <property type="entry name" value="GH16_2"/>
    <property type="match status" value="1"/>
</dbReference>
<dbReference type="Pfam" id="PF02839">
    <property type="entry name" value="CBM_5_12"/>
    <property type="match status" value="1"/>
</dbReference>
<proteinExistence type="predicted"/>
<dbReference type="InterPro" id="IPR013320">
    <property type="entry name" value="ConA-like_dom_sf"/>
</dbReference>
<feature type="chain" id="PRO_5012574291" evidence="2">
    <location>
        <begin position="25"/>
        <end position="376"/>
    </location>
</feature>
<sequence length="376" mass="41295">MSGSRITAVVVALLATFAPATAMASPAANAACGELFDDFHYASHTDPTLAAHGWSARSNAGGPGVPGARWAPENITFPSVDGDKAAQLASSTDGTASGTKHTELLQNQMRFFEGTYAARIKFADAPVSGADGDRVNQTFFTISPLRYDNDPLYSELDFAEYLPNGGWGEPTWPVNFHTSWHTYQLEPWVSKNKYDKQVRSMAGWHTVVATVSGGHVKYYVDGQLNGDHSTIFVDGKELSVYPRQMMSLNFNHWFIDLTQHSGGLSTYHEQIDWVYYAKNRVLTPAEAVAQAGTFRGSGVRFKDDLVGNCGTPPPTDPPPPTNPPDCTNAQAWQWATVYLENQRVKHNGKLWRARWWTQGSEPGVTAQWENLGTCST</sequence>
<dbReference type="GO" id="GO:0004553">
    <property type="term" value="F:hydrolase activity, hydrolyzing O-glycosyl compounds"/>
    <property type="evidence" value="ECO:0007669"/>
    <property type="project" value="InterPro"/>
</dbReference>
<reference evidence="4 5" key="1">
    <citation type="submission" date="2017-04" db="EMBL/GenBank/DDBJ databases">
        <authorList>
            <person name="Afonso C.L."/>
            <person name="Miller P.J."/>
            <person name="Scott M.A."/>
            <person name="Spackman E."/>
            <person name="Goraichik I."/>
            <person name="Dimitrov K.M."/>
            <person name="Suarez D.L."/>
            <person name="Swayne D.E."/>
        </authorList>
    </citation>
    <scope>NUCLEOTIDE SEQUENCE [LARGE SCALE GENOMIC DNA]</scope>
    <source>
        <strain evidence="4 5">DSM 43828</strain>
    </source>
</reference>
<evidence type="ECO:0000256" key="2">
    <source>
        <dbReference type="SAM" id="SignalP"/>
    </source>
</evidence>
<evidence type="ECO:0000256" key="1">
    <source>
        <dbReference type="ARBA" id="ARBA00022801"/>
    </source>
</evidence>
<dbReference type="OrthoDB" id="3404894at2"/>
<dbReference type="Gene3D" id="2.10.10.20">
    <property type="entry name" value="Carbohydrate-binding module superfamily 5/12"/>
    <property type="match status" value="1"/>
</dbReference>
<dbReference type="InterPro" id="IPR000757">
    <property type="entry name" value="Beta-glucanase-like"/>
</dbReference>
<dbReference type="Gene3D" id="2.60.120.200">
    <property type="match status" value="1"/>
</dbReference>
<gene>
    <name evidence="4" type="ORF">SAMN05661093_04930</name>
</gene>
<dbReference type="InterPro" id="IPR003610">
    <property type="entry name" value="CBM5/12"/>
</dbReference>
<keyword evidence="1" id="KW-0378">Hydrolase</keyword>
<accession>A0A1W2EW18</accession>
<dbReference type="InterPro" id="IPR036573">
    <property type="entry name" value="CBM_sf_5/12"/>
</dbReference>
<protein>
    <submittedName>
        <fullName evidence="4">Carbohydrate binding domain-containing protein</fullName>
    </submittedName>
</protein>
<feature type="signal peptide" evidence="2">
    <location>
        <begin position="1"/>
        <end position="24"/>
    </location>
</feature>
<dbReference type="AlphaFoldDB" id="A0A1W2EW18"/>
<evidence type="ECO:0000313" key="4">
    <source>
        <dbReference type="EMBL" id="SMD13860.1"/>
    </source>
</evidence>
<dbReference type="CDD" id="cd00413">
    <property type="entry name" value="Glyco_hydrolase_16"/>
    <property type="match status" value="1"/>
</dbReference>
<dbReference type="CDD" id="cd12215">
    <property type="entry name" value="ChiC_BD"/>
    <property type="match status" value="1"/>
</dbReference>
<dbReference type="EMBL" id="FWXV01000004">
    <property type="protein sequence ID" value="SMD13860.1"/>
    <property type="molecule type" value="Genomic_DNA"/>
</dbReference>
<keyword evidence="5" id="KW-1185">Reference proteome</keyword>
<dbReference type="Proteomes" id="UP000192674">
    <property type="component" value="Unassembled WGS sequence"/>
</dbReference>